<evidence type="ECO:0000259" key="3">
    <source>
        <dbReference type="SMART" id="SM00062"/>
    </source>
</evidence>
<dbReference type="RefSeq" id="WP_160974003.1">
    <property type="nucleotide sequence ID" value="NZ_WWEN01000005.1"/>
</dbReference>
<dbReference type="PANTHER" id="PTHR35936:SF19">
    <property type="entry name" value="AMINO-ACID-BINDING PROTEIN YXEM-RELATED"/>
    <property type="match status" value="1"/>
</dbReference>
<dbReference type="PANTHER" id="PTHR35936">
    <property type="entry name" value="MEMBRANE-BOUND LYTIC MUREIN TRANSGLYCOSYLASE F"/>
    <property type="match status" value="1"/>
</dbReference>
<dbReference type="Pfam" id="PF00497">
    <property type="entry name" value="SBP_bac_3"/>
    <property type="match status" value="1"/>
</dbReference>
<keyword evidence="1 2" id="KW-0732">Signal</keyword>
<dbReference type="Gene3D" id="3.40.190.10">
    <property type="entry name" value="Periplasmic binding protein-like II"/>
    <property type="match status" value="2"/>
</dbReference>
<evidence type="ECO:0000256" key="2">
    <source>
        <dbReference type="SAM" id="SignalP"/>
    </source>
</evidence>
<dbReference type="SMART" id="SM00062">
    <property type="entry name" value="PBPb"/>
    <property type="match status" value="1"/>
</dbReference>
<dbReference type="SUPFAM" id="SSF53850">
    <property type="entry name" value="Periplasmic binding protein-like II"/>
    <property type="match status" value="1"/>
</dbReference>
<dbReference type="InterPro" id="IPR001638">
    <property type="entry name" value="Solute-binding_3/MltF_N"/>
</dbReference>
<name>A0A6L8LSN3_9RHOB</name>
<feature type="signal peptide" evidence="2">
    <location>
        <begin position="1"/>
        <end position="20"/>
    </location>
</feature>
<dbReference type="Proteomes" id="UP000479043">
    <property type="component" value="Unassembled WGS sequence"/>
</dbReference>
<evidence type="ECO:0000256" key="1">
    <source>
        <dbReference type="ARBA" id="ARBA00022729"/>
    </source>
</evidence>
<dbReference type="AlphaFoldDB" id="A0A6L8LSN3"/>
<protein>
    <submittedName>
        <fullName evidence="4">Transporter substrate-binding domain-containing protein</fullName>
    </submittedName>
</protein>
<sequence length="241" mass="26159">MKHFLGVLAAALLLATPSTADTIRLAYRADNAPFSYADENGNPAGFEPALGKEICQRMELDCAGGLVAQDSLLSGLAEGRHDVAMGAIPMDRGLPDGLDRTQAYMYPDVFSVIGHKGHELTFGVGRLAVLPGRDLTFWFDQNSRTPVPYPTMEAALEGLENGEVEGIAGERRILAPVIETQGDTYGYIYEVRKFDPGFGAVLREGDSDLRFAFEDGIFEMSEDGSLRALVLEWFGYSAEPG</sequence>
<dbReference type="EMBL" id="WWEN01000005">
    <property type="protein sequence ID" value="MYM56179.1"/>
    <property type="molecule type" value="Genomic_DNA"/>
</dbReference>
<keyword evidence="5" id="KW-1185">Reference proteome</keyword>
<evidence type="ECO:0000313" key="4">
    <source>
        <dbReference type="EMBL" id="MYM56179.1"/>
    </source>
</evidence>
<feature type="chain" id="PRO_5026815139" evidence="2">
    <location>
        <begin position="21"/>
        <end position="241"/>
    </location>
</feature>
<feature type="domain" description="Solute-binding protein family 3/N-terminal" evidence="3">
    <location>
        <begin position="22"/>
        <end position="237"/>
    </location>
</feature>
<evidence type="ECO:0000313" key="5">
    <source>
        <dbReference type="Proteomes" id="UP000479043"/>
    </source>
</evidence>
<comment type="caution">
    <text evidence="4">The sequence shown here is derived from an EMBL/GenBank/DDBJ whole genome shotgun (WGS) entry which is preliminary data.</text>
</comment>
<accession>A0A6L8LSN3</accession>
<proteinExistence type="predicted"/>
<gene>
    <name evidence="4" type="ORF">GR167_12750</name>
</gene>
<organism evidence="4 5">
    <name type="scientific">Thalassovita mangrovi</name>
    <dbReference type="NCBI Taxonomy" id="2692236"/>
    <lineage>
        <taxon>Bacteria</taxon>
        <taxon>Pseudomonadati</taxon>
        <taxon>Pseudomonadota</taxon>
        <taxon>Alphaproteobacteria</taxon>
        <taxon>Rhodobacterales</taxon>
        <taxon>Roseobacteraceae</taxon>
        <taxon>Thalassovita</taxon>
    </lineage>
</organism>
<reference evidence="4 5" key="1">
    <citation type="submission" date="2020-01" db="EMBL/GenBank/DDBJ databases">
        <authorList>
            <person name="Chen S."/>
        </authorList>
    </citation>
    <scope>NUCLEOTIDE SEQUENCE [LARGE SCALE GENOMIC DNA]</scope>
    <source>
        <strain evidence="4 5">GS-10</strain>
    </source>
</reference>